<evidence type="ECO:0000313" key="1">
    <source>
        <dbReference type="EMBL" id="SMC58059.1"/>
    </source>
</evidence>
<gene>
    <name evidence="1" type="ORF">SAMN06297397_1519</name>
</gene>
<proteinExistence type="predicted"/>
<reference evidence="1" key="1">
    <citation type="submission" date="2017-04" db="EMBL/GenBank/DDBJ databases">
        <authorList>
            <person name="Varghese N."/>
            <person name="Submissions S."/>
        </authorList>
    </citation>
    <scope>NUCLEOTIDE SEQUENCE</scope>
    <source>
        <strain evidence="1">WTE2008</strain>
    </source>
</reference>
<dbReference type="Proteomes" id="UP000192328">
    <property type="component" value="Unassembled WGS sequence"/>
</dbReference>
<sequence length="207" mass="23064">MMKKTVFLILAAVMILTASIAAAKTVEPESTETDGLAGVTVHATVGEYDAQTKTFTVTLYDDDRFDIDNIEKLEAGDTLLAGGRLYRVKEKTEEESGDILIATEDGYEIVFFQVGDEDMIAQSTDDDRRYMHAFSILHLPPAAAIRYEDNSDPEKEEPVVTRGLENILKVKAEKEANSIGFDFYATIITLNENMEIEVIHQDFDVAQ</sequence>
<organism evidence="1 2">
    <name type="scientific">Aristaeella lactis</name>
    <dbReference type="NCBI Taxonomy" id="3046383"/>
    <lineage>
        <taxon>Bacteria</taxon>
        <taxon>Bacillati</taxon>
        <taxon>Bacillota</taxon>
        <taxon>Clostridia</taxon>
        <taxon>Eubacteriales</taxon>
        <taxon>Aristaeellaceae</taxon>
        <taxon>Aristaeella</taxon>
    </lineage>
</organism>
<comment type="caution">
    <text evidence="1">The sequence shown here is derived from an EMBL/GenBank/DDBJ whole genome shotgun (WGS) entry which is preliminary data.</text>
</comment>
<keyword evidence="2" id="KW-1185">Reference proteome</keyword>
<dbReference type="EMBL" id="FWXZ01000002">
    <property type="protein sequence ID" value="SMC58059.1"/>
    <property type="molecule type" value="Genomic_DNA"/>
</dbReference>
<name>A0AC61PL19_9FIRM</name>
<protein>
    <submittedName>
        <fullName evidence="1">Uncharacterized protein</fullName>
    </submittedName>
</protein>
<accession>A0AC61PL19</accession>
<evidence type="ECO:0000313" key="2">
    <source>
        <dbReference type="Proteomes" id="UP000192328"/>
    </source>
</evidence>